<dbReference type="InterPro" id="IPR055261">
    <property type="entry name" value="PI_transfer_N"/>
</dbReference>
<accession>A0A8J6BKQ8</accession>
<feature type="region of interest" description="Disordered" evidence="1">
    <location>
        <begin position="36"/>
        <end position="118"/>
    </location>
</feature>
<protein>
    <recommendedName>
        <fullName evidence="2">Phosphatidylinositol transfer protein N-terminal domain-containing protein</fullName>
    </recommendedName>
</protein>
<dbReference type="GO" id="GO:0005737">
    <property type="term" value="C:cytoplasm"/>
    <property type="evidence" value="ECO:0007669"/>
    <property type="project" value="TreeGrafter"/>
</dbReference>
<evidence type="ECO:0000313" key="4">
    <source>
        <dbReference type="Proteomes" id="UP000770717"/>
    </source>
</evidence>
<dbReference type="GO" id="GO:0008526">
    <property type="term" value="F:phosphatidylinositol transfer activity"/>
    <property type="evidence" value="ECO:0007669"/>
    <property type="project" value="TreeGrafter"/>
</dbReference>
<keyword evidence="4" id="KW-1185">Reference proteome</keyword>
<dbReference type="PANTHER" id="PTHR10658:SF78">
    <property type="entry name" value="PHOSPHATIDYLINOSITOL TRANSFER PROTEIN CYTOPLASMIC 1"/>
    <property type="match status" value="1"/>
</dbReference>
<feature type="compositionally biased region" description="Polar residues" evidence="1">
    <location>
        <begin position="104"/>
        <end position="118"/>
    </location>
</feature>
<feature type="non-terminal residue" evidence="3">
    <location>
        <position position="118"/>
    </location>
</feature>
<name>A0A8J6BKQ8_ELECQ</name>
<dbReference type="GO" id="GO:0035091">
    <property type="term" value="F:phosphatidylinositol binding"/>
    <property type="evidence" value="ECO:0007669"/>
    <property type="project" value="TreeGrafter"/>
</dbReference>
<evidence type="ECO:0000256" key="1">
    <source>
        <dbReference type="SAM" id="MobiDB-lite"/>
    </source>
</evidence>
<comment type="caution">
    <text evidence="3">The sequence shown here is derived from an EMBL/GenBank/DDBJ whole genome shotgun (WGS) entry which is preliminary data.</text>
</comment>
<dbReference type="Proteomes" id="UP000770717">
    <property type="component" value="Unassembled WGS sequence"/>
</dbReference>
<dbReference type="Gene3D" id="3.30.530.20">
    <property type="match status" value="1"/>
</dbReference>
<evidence type="ECO:0000259" key="2">
    <source>
        <dbReference type="Pfam" id="PF02121"/>
    </source>
</evidence>
<dbReference type="InterPro" id="IPR001666">
    <property type="entry name" value="PI_transfer"/>
</dbReference>
<organism evidence="3 4">
    <name type="scientific">Eleutherodactylus coqui</name>
    <name type="common">Puerto Rican coqui</name>
    <dbReference type="NCBI Taxonomy" id="57060"/>
    <lineage>
        <taxon>Eukaryota</taxon>
        <taxon>Metazoa</taxon>
        <taxon>Chordata</taxon>
        <taxon>Craniata</taxon>
        <taxon>Vertebrata</taxon>
        <taxon>Euteleostomi</taxon>
        <taxon>Amphibia</taxon>
        <taxon>Batrachia</taxon>
        <taxon>Anura</taxon>
        <taxon>Neobatrachia</taxon>
        <taxon>Hyloidea</taxon>
        <taxon>Eleutherodactylidae</taxon>
        <taxon>Eleutherodactylinae</taxon>
        <taxon>Eleutherodactylus</taxon>
        <taxon>Eleutherodactylus</taxon>
    </lineage>
</organism>
<dbReference type="InterPro" id="IPR023393">
    <property type="entry name" value="START-like_dom_sf"/>
</dbReference>
<reference evidence="3" key="1">
    <citation type="thesis" date="2020" institute="ProQuest LLC" country="789 East Eisenhower Parkway, Ann Arbor, MI, USA">
        <title>Comparative Genomics and Chromosome Evolution.</title>
        <authorList>
            <person name="Mudd A.B."/>
        </authorList>
    </citation>
    <scope>NUCLEOTIDE SEQUENCE</scope>
    <source>
        <strain evidence="3">HN-11 Male</strain>
        <tissue evidence="3">Kidney and liver</tissue>
    </source>
</reference>
<dbReference type="AlphaFoldDB" id="A0A8J6BKQ8"/>
<evidence type="ECO:0000313" key="3">
    <source>
        <dbReference type="EMBL" id="KAG9461968.1"/>
    </source>
</evidence>
<proteinExistence type="predicted"/>
<gene>
    <name evidence="3" type="ORF">GDO78_015239</name>
</gene>
<sequence length="118" mass="12978">VIRDLLIVGHRQAFAWVDEWFGMTMEEVREYEKETQAATNEKIGPVAPTITITPESHSPAIRSAPATPITGEPPEFLTIPKERARKTSAPDTLTLPELRERANGPSSSSHLSPTNTDS</sequence>
<dbReference type="Pfam" id="PF02121">
    <property type="entry name" value="IP_trans"/>
    <property type="match status" value="1"/>
</dbReference>
<dbReference type="PANTHER" id="PTHR10658">
    <property type="entry name" value="PHOSPHATIDYLINOSITOL TRANSFER PROTEIN"/>
    <property type="match status" value="1"/>
</dbReference>
<dbReference type="OrthoDB" id="18453at2759"/>
<dbReference type="EMBL" id="WNTK01014799">
    <property type="protein sequence ID" value="KAG9461968.1"/>
    <property type="molecule type" value="Genomic_DNA"/>
</dbReference>
<feature type="domain" description="Phosphatidylinositol transfer protein N-terminal" evidence="2">
    <location>
        <begin position="2"/>
        <end position="36"/>
    </location>
</feature>
<dbReference type="SUPFAM" id="SSF55961">
    <property type="entry name" value="Bet v1-like"/>
    <property type="match status" value="1"/>
</dbReference>